<dbReference type="PANTHER" id="PTHR47739">
    <property type="entry name" value="TRNA1(VAL) (ADENINE(37)-N6)-METHYLTRANSFERASE"/>
    <property type="match status" value="1"/>
</dbReference>
<accession>A0A6L5YV94</accession>
<dbReference type="Proteomes" id="UP000474957">
    <property type="component" value="Unassembled WGS sequence"/>
</dbReference>
<keyword evidence="2" id="KW-0949">S-adenosyl-L-methionine</keyword>
<evidence type="ECO:0000256" key="1">
    <source>
        <dbReference type="ARBA" id="ARBA00022603"/>
    </source>
</evidence>
<name>A0A6L5YV94_9RHOB</name>
<evidence type="ECO:0000259" key="3">
    <source>
        <dbReference type="Pfam" id="PF05175"/>
    </source>
</evidence>
<dbReference type="InterPro" id="IPR007848">
    <property type="entry name" value="Small_mtfrase_dom"/>
</dbReference>
<comment type="caution">
    <text evidence="4">The sequence shown here is derived from an EMBL/GenBank/DDBJ whole genome shotgun (WGS) entry which is preliminary data.</text>
</comment>
<dbReference type="GO" id="GO:0032259">
    <property type="term" value="P:methylation"/>
    <property type="evidence" value="ECO:0007669"/>
    <property type="project" value="UniProtKB-KW"/>
</dbReference>
<keyword evidence="1 4" id="KW-0489">Methyltransferase</keyword>
<gene>
    <name evidence="4" type="ORF">GE300_00985</name>
</gene>
<proteinExistence type="predicted"/>
<dbReference type="CDD" id="cd02440">
    <property type="entry name" value="AdoMet_MTases"/>
    <property type="match status" value="1"/>
</dbReference>
<dbReference type="RefSeq" id="WP_154444016.1">
    <property type="nucleotide sequence ID" value="NZ_WIND01000001.1"/>
</dbReference>
<dbReference type="SUPFAM" id="SSF53335">
    <property type="entry name" value="S-adenosyl-L-methionine-dependent methyltransferases"/>
    <property type="match status" value="1"/>
</dbReference>
<keyword evidence="5" id="KW-1185">Reference proteome</keyword>
<dbReference type="PANTHER" id="PTHR47739:SF1">
    <property type="entry name" value="TRNA1(VAL) (ADENINE(37)-N6)-METHYLTRANSFERASE"/>
    <property type="match status" value="1"/>
</dbReference>
<evidence type="ECO:0000313" key="4">
    <source>
        <dbReference type="EMBL" id="MSU88188.1"/>
    </source>
</evidence>
<dbReference type="Pfam" id="PF05175">
    <property type="entry name" value="MTS"/>
    <property type="match status" value="1"/>
</dbReference>
<dbReference type="InterPro" id="IPR029063">
    <property type="entry name" value="SAM-dependent_MTases_sf"/>
</dbReference>
<evidence type="ECO:0000313" key="5">
    <source>
        <dbReference type="Proteomes" id="UP000474957"/>
    </source>
</evidence>
<dbReference type="InterPro" id="IPR050210">
    <property type="entry name" value="tRNA_Adenine-N(6)_MTase"/>
</dbReference>
<evidence type="ECO:0000256" key="2">
    <source>
        <dbReference type="ARBA" id="ARBA00022691"/>
    </source>
</evidence>
<dbReference type="Gene3D" id="3.40.50.150">
    <property type="entry name" value="Vaccinia Virus protein VP39"/>
    <property type="match status" value="1"/>
</dbReference>
<keyword evidence="4" id="KW-0808">Transferase</keyword>
<sequence>MTSSFPTEAGFAEAALTEDGFLGGRVRLLQPRHGYRAATDPVFLAAAVPARAGESVLDLGCGAGAALFCLGVRVPGLRLAGLEQQPGYAALARRNAVLNGLPAEILAGDVAAPPAALRARSFDHVLSNPPFFAAGSGTAAADAGRARAHGEGPAGLDAFIDLGLRRLRPGGSLTLIHRTERLGDILAALAGRAGDIRVLPLAPRAGRPAGRVIVRARKGRATPLTLLPPLPVHAGARHAADAPDYSDAAAAVLARGAALALGG</sequence>
<reference evidence="4 5" key="1">
    <citation type="submission" date="2019-10" db="EMBL/GenBank/DDBJ databases">
        <title>Cognatihalovulum marinum gen. nov. sp. nov., a new member of the family Rhodobacteraceae isolated from deep seawater of the Northwest Indian Ocean.</title>
        <authorList>
            <person name="Ruan C."/>
            <person name="Wang J."/>
            <person name="Zheng X."/>
            <person name="Song L."/>
            <person name="Zhu Y."/>
            <person name="Huang Y."/>
            <person name="Lu Z."/>
            <person name="Du W."/>
            <person name="Huang L."/>
            <person name="Dai X."/>
        </authorList>
    </citation>
    <scope>NUCLEOTIDE SEQUENCE [LARGE SCALE GENOMIC DNA]</scope>
    <source>
        <strain evidence="4 5">2CG4</strain>
    </source>
</reference>
<protein>
    <submittedName>
        <fullName evidence="4">Methyltransferase</fullName>
    </submittedName>
</protein>
<dbReference type="AlphaFoldDB" id="A0A6L5YV94"/>
<dbReference type="EMBL" id="WIND01000001">
    <property type="protein sequence ID" value="MSU88188.1"/>
    <property type="molecule type" value="Genomic_DNA"/>
</dbReference>
<dbReference type="GO" id="GO:0008168">
    <property type="term" value="F:methyltransferase activity"/>
    <property type="evidence" value="ECO:0007669"/>
    <property type="project" value="UniProtKB-KW"/>
</dbReference>
<feature type="domain" description="Methyltransferase small" evidence="3">
    <location>
        <begin position="43"/>
        <end position="136"/>
    </location>
</feature>
<organism evidence="4 5">
    <name type="scientific">Halovulum marinum</name>
    <dbReference type="NCBI Taxonomy" id="2662447"/>
    <lineage>
        <taxon>Bacteria</taxon>
        <taxon>Pseudomonadati</taxon>
        <taxon>Pseudomonadota</taxon>
        <taxon>Alphaproteobacteria</taxon>
        <taxon>Rhodobacterales</taxon>
        <taxon>Paracoccaceae</taxon>
        <taxon>Halovulum</taxon>
    </lineage>
</organism>